<dbReference type="InterPro" id="IPR036396">
    <property type="entry name" value="Cyt_P450_sf"/>
</dbReference>
<evidence type="ECO:0000256" key="3">
    <source>
        <dbReference type="ARBA" id="ARBA00005179"/>
    </source>
</evidence>
<evidence type="ECO:0000256" key="8">
    <source>
        <dbReference type="ARBA" id="ARBA00022989"/>
    </source>
</evidence>
<feature type="binding site" description="axial binding residue" evidence="13">
    <location>
        <position position="431"/>
    </location>
    <ligand>
        <name>heme</name>
        <dbReference type="ChEBI" id="CHEBI:30413"/>
    </ligand>
    <ligandPart>
        <name>Fe</name>
        <dbReference type="ChEBI" id="CHEBI:18248"/>
    </ligandPart>
</feature>
<keyword evidence="9 14" id="KW-0560">Oxidoreductase</keyword>
<dbReference type="AlphaFoldDB" id="A0AA86M7H3"/>
<keyword evidence="11 14" id="KW-0503">Monooxygenase</keyword>
<dbReference type="PANTHER" id="PTHR46300:SF7">
    <property type="entry name" value="P450, PUTATIVE (EUROFUNG)-RELATED"/>
    <property type="match status" value="1"/>
</dbReference>
<protein>
    <submittedName>
        <fullName evidence="16">Cytochrome P450 monooxygenase</fullName>
    </submittedName>
</protein>
<comment type="pathway">
    <text evidence="3">Secondary metabolite biosynthesis.</text>
</comment>
<evidence type="ECO:0000256" key="10">
    <source>
        <dbReference type="ARBA" id="ARBA00023004"/>
    </source>
</evidence>
<evidence type="ECO:0000256" key="6">
    <source>
        <dbReference type="ARBA" id="ARBA00022692"/>
    </source>
</evidence>
<evidence type="ECO:0000256" key="12">
    <source>
        <dbReference type="ARBA" id="ARBA00023136"/>
    </source>
</evidence>
<evidence type="ECO:0000256" key="7">
    <source>
        <dbReference type="ARBA" id="ARBA00022723"/>
    </source>
</evidence>
<comment type="cofactor">
    <cofactor evidence="1 13">
        <name>heme</name>
        <dbReference type="ChEBI" id="CHEBI:30413"/>
    </cofactor>
</comment>
<gene>
    <name evidence="16" type="primary">CYP5357E1</name>
</gene>
<dbReference type="InterPro" id="IPR017972">
    <property type="entry name" value="Cyt_P450_CS"/>
</dbReference>
<proteinExistence type="evidence at transcript level"/>
<evidence type="ECO:0000256" key="2">
    <source>
        <dbReference type="ARBA" id="ARBA00004167"/>
    </source>
</evidence>
<evidence type="ECO:0000256" key="13">
    <source>
        <dbReference type="PIRSR" id="PIRSR602401-1"/>
    </source>
</evidence>
<comment type="subcellular location">
    <subcellularLocation>
        <location evidence="2">Membrane</location>
        <topology evidence="2">Single-pass membrane protein</topology>
    </subcellularLocation>
</comment>
<dbReference type="GO" id="GO:0005506">
    <property type="term" value="F:iron ion binding"/>
    <property type="evidence" value="ECO:0007669"/>
    <property type="project" value="InterPro"/>
</dbReference>
<keyword evidence="6" id="KW-0812">Transmembrane</keyword>
<comment type="similarity">
    <text evidence="4 14">Belongs to the cytochrome P450 family.</text>
</comment>
<dbReference type="PRINTS" id="PR00385">
    <property type="entry name" value="P450"/>
</dbReference>
<dbReference type="EMBL" id="LC761759">
    <property type="protein sequence ID" value="BED43004.1"/>
    <property type="molecule type" value="mRNA"/>
</dbReference>
<dbReference type="InterPro" id="IPR001128">
    <property type="entry name" value="Cyt_P450"/>
</dbReference>
<dbReference type="PRINTS" id="PR00463">
    <property type="entry name" value="EP450I"/>
</dbReference>
<evidence type="ECO:0000256" key="9">
    <source>
        <dbReference type="ARBA" id="ARBA00023002"/>
    </source>
</evidence>
<organism evidence="16">
    <name type="scientific">Trametes versicolor</name>
    <name type="common">White-rot fungus</name>
    <name type="synonym">Coriolus versicolor</name>
    <dbReference type="NCBI Taxonomy" id="5325"/>
    <lineage>
        <taxon>Eukaryota</taxon>
        <taxon>Fungi</taxon>
        <taxon>Dikarya</taxon>
        <taxon>Basidiomycota</taxon>
        <taxon>Agaricomycotina</taxon>
        <taxon>Agaricomycetes</taxon>
        <taxon>Polyporales</taxon>
        <taxon>Polyporaceae</taxon>
        <taxon>Trametes</taxon>
    </lineage>
</organism>
<evidence type="ECO:0000256" key="4">
    <source>
        <dbReference type="ARBA" id="ARBA00010617"/>
    </source>
</evidence>
<dbReference type="InterPro" id="IPR050364">
    <property type="entry name" value="Cytochrome_P450_fung"/>
</dbReference>
<keyword evidence="12" id="KW-0472">Membrane</keyword>
<dbReference type="GO" id="GO:0016705">
    <property type="term" value="F:oxidoreductase activity, acting on paired donors, with incorporation or reduction of molecular oxygen"/>
    <property type="evidence" value="ECO:0007669"/>
    <property type="project" value="InterPro"/>
</dbReference>
<evidence type="ECO:0000256" key="15">
    <source>
        <dbReference type="SAM" id="SignalP"/>
    </source>
</evidence>
<keyword evidence="5 13" id="KW-0349">Heme</keyword>
<keyword evidence="8" id="KW-1133">Transmembrane helix</keyword>
<keyword evidence="10 13" id="KW-0408">Iron</keyword>
<dbReference type="InterPro" id="IPR002401">
    <property type="entry name" value="Cyt_P450_E_grp-I"/>
</dbReference>
<keyword evidence="7 13" id="KW-0479">Metal-binding</keyword>
<reference evidence="16" key="1">
    <citation type="submission" date="2023-03" db="EMBL/GenBank/DDBJ databases">
        <title>cytochrome P450 monooxygenase from Trametes versicolor.</title>
        <authorList>
            <person name="Ichinose H."/>
        </authorList>
    </citation>
    <scope>NUCLEOTIDE SEQUENCE</scope>
    <source>
        <strain evidence="16">NBRC 30340</strain>
    </source>
</reference>
<name>A0AA86M7H3_TRAVE</name>
<evidence type="ECO:0000313" key="16">
    <source>
        <dbReference type="EMBL" id="BED43004.1"/>
    </source>
</evidence>
<dbReference type="SUPFAM" id="SSF48264">
    <property type="entry name" value="Cytochrome P450"/>
    <property type="match status" value="1"/>
</dbReference>
<dbReference type="PROSITE" id="PS00086">
    <property type="entry name" value="CYTOCHROME_P450"/>
    <property type="match status" value="1"/>
</dbReference>
<dbReference type="GO" id="GO:0020037">
    <property type="term" value="F:heme binding"/>
    <property type="evidence" value="ECO:0007669"/>
    <property type="project" value="InterPro"/>
</dbReference>
<dbReference type="Pfam" id="PF00067">
    <property type="entry name" value="p450"/>
    <property type="match status" value="1"/>
</dbReference>
<dbReference type="PANTHER" id="PTHR46300">
    <property type="entry name" value="P450, PUTATIVE (EUROFUNG)-RELATED-RELATED"/>
    <property type="match status" value="1"/>
</dbReference>
<feature type="signal peptide" evidence="15">
    <location>
        <begin position="1"/>
        <end position="22"/>
    </location>
</feature>
<dbReference type="GO" id="GO:0004497">
    <property type="term" value="F:monooxygenase activity"/>
    <property type="evidence" value="ECO:0007669"/>
    <property type="project" value="UniProtKB-KW"/>
</dbReference>
<evidence type="ECO:0000256" key="11">
    <source>
        <dbReference type="ARBA" id="ARBA00023033"/>
    </source>
</evidence>
<feature type="chain" id="PRO_5041687786" evidence="15">
    <location>
        <begin position="23"/>
        <end position="512"/>
    </location>
</feature>
<dbReference type="Gene3D" id="1.10.630.10">
    <property type="entry name" value="Cytochrome P450"/>
    <property type="match status" value="1"/>
</dbReference>
<dbReference type="CDD" id="cd11065">
    <property type="entry name" value="CYP64-like"/>
    <property type="match status" value="1"/>
</dbReference>
<evidence type="ECO:0000256" key="5">
    <source>
        <dbReference type="ARBA" id="ARBA00022617"/>
    </source>
</evidence>
<keyword evidence="15" id="KW-0732">Signal</keyword>
<dbReference type="GO" id="GO:0016020">
    <property type="term" value="C:membrane"/>
    <property type="evidence" value="ECO:0007669"/>
    <property type="project" value="UniProtKB-SubCell"/>
</dbReference>
<evidence type="ECO:0000256" key="14">
    <source>
        <dbReference type="RuleBase" id="RU000461"/>
    </source>
</evidence>
<sequence length="512" mass="58022">MPWLTNAELSLVLAILPAVVWAVFWRTTTTSTFPGPYPIPLIGNILPAERVEKVLSALGEKYGPIYSLRFFRTPVLVLNSASVARDLLELRSSKYANRPLPKIVEMSSFNRGIVLEHDPARLRLGRKVIHAIGQSRGIAEYRPRIQHYIATYLKRMHDTPREFMKHARSLVASTTLEMSHGYEIQGEDDPLLSDARTLVENFSHASDAGGYMVNWIPFLSILPEWLPGMQFKTRAYEWGRQYNMVSQKAYDWVKREMVKGTARPSMVAKALDETTRDAIPEDVIMYSAVQVYTGGADTTSSTICGFILMMVRHPDVGRKAQAEIDRVIGRDRLPTYADRDKLPYTNAVLSEVLRVIPPISATLREPSEDDVYDGRYIAKETMIIENIWGMLRDRDVYADPDKFDPERWVDFDSKHVHHPLNIVFGFGRRSCPGRVFAEEMAFTVVALILSLYDITHDCDTSGSPIIPAMAQTTGSIMFPLPFTCKITPRDTRASEHVEKFYTMYYQAPGSAV</sequence>
<accession>A0AA86M7H3</accession>
<evidence type="ECO:0000256" key="1">
    <source>
        <dbReference type="ARBA" id="ARBA00001971"/>
    </source>
</evidence>